<evidence type="ECO:0000313" key="1">
    <source>
        <dbReference type="EMBL" id="KVV40767.1"/>
    </source>
</evidence>
<evidence type="ECO:0000313" key="3">
    <source>
        <dbReference type="Proteomes" id="UP000062317"/>
    </source>
</evidence>
<reference evidence="3 4" key="1">
    <citation type="submission" date="2015-11" db="EMBL/GenBank/DDBJ databases">
        <title>Expanding the genomic diversity of Burkholderia species for the development of highly accurate diagnostics.</title>
        <authorList>
            <person name="Sahl J."/>
            <person name="Keim P."/>
            <person name="Wagner D."/>
        </authorList>
    </citation>
    <scope>NUCLEOTIDE SEQUENCE [LARGE SCALE GENOMIC DNA]</scope>
    <source>
        <strain evidence="1 3">MSMB1301WGS</strain>
        <strain evidence="2 4">MSMB793WGS</strain>
    </source>
</reference>
<comment type="caution">
    <text evidence="2">The sequence shown here is derived from an EMBL/GenBank/DDBJ whole genome shotgun (WGS) entry which is preliminary data.</text>
</comment>
<dbReference type="Proteomes" id="UP000068016">
    <property type="component" value="Unassembled WGS sequence"/>
</dbReference>
<protein>
    <submittedName>
        <fullName evidence="2">Uncharacterized protein</fullName>
    </submittedName>
</protein>
<dbReference type="EMBL" id="LPEQ01000113">
    <property type="protein sequence ID" value="KVV40767.1"/>
    <property type="molecule type" value="Genomic_DNA"/>
</dbReference>
<dbReference type="Proteomes" id="UP000062317">
    <property type="component" value="Unassembled WGS sequence"/>
</dbReference>
<proteinExistence type="predicted"/>
<keyword evidence="3" id="KW-1185">Reference proteome</keyword>
<name>A0A108E558_9BURK</name>
<gene>
    <name evidence="1" type="ORF">WT27_12610</name>
    <name evidence="2" type="ORF">WT83_30555</name>
</gene>
<evidence type="ECO:0000313" key="4">
    <source>
        <dbReference type="Proteomes" id="UP000068016"/>
    </source>
</evidence>
<organism evidence="2 4">
    <name type="scientific">Burkholderia territorii</name>
    <dbReference type="NCBI Taxonomy" id="1503055"/>
    <lineage>
        <taxon>Bacteria</taxon>
        <taxon>Pseudomonadati</taxon>
        <taxon>Pseudomonadota</taxon>
        <taxon>Betaproteobacteria</taxon>
        <taxon>Burkholderiales</taxon>
        <taxon>Burkholderiaceae</taxon>
        <taxon>Burkholderia</taxon>
        <taxon>Burkholderia cepacia complex</taxon>
    </lineage>
</organism>
<dbReference type="AlphaFoldDB" id="A0A108E558"/>
<dbReference type="EMBL" id="LPLZ01000090">
    <property type="protein sequence ID" value="KWN04839.1"/>
    <property type="molecule type" value="Genomic_DNA"/>
</dbReference>
<dbReference type="RefSeq" id="WP_060108090.1">
    <property type="nucleotide sequence ID" value="NZ_LPEQ01000113.1"/>
</dbReference>
<sequence length="151" mass="16413">MNAVTRFAPLLICLAACNGESTTLLAPSPDLARQFVAAGAGIQLPVQSIRCAPARSILDTFRRAPERPYRCRVQLASGKTVTTDYALEMWGYRAASLANFQFEARYEADTTMLYTNHLRSDVLTPETALAVMIQMTARAAVDAQTAAADPQ</sequence>
<accession>A0A108E558</accession>
<evidence type="ECO:0000313" key="2">
    <source>
        <dbReference type="EMBL" id="KWN04839.1"/>
    </source>
</evidence>